<dbReference type="InterPro" id="IPR011032">
    <property type="entry name" value="GroES-like_sf"/>
</dbReference>
<reference evidence="6" key="1">
    <citation type="submission" date="2020-07" db="EMBL/GenBank/DDBJ databases">
        <title>Huge and variable diversity of episymbiotic CPR bacteria and DPANN archaea in groundwater ecosystems.</title>
        <authorList>
            <person name="He C.Y."/>
            <person name="Keren R."/>
            <person name="Whittaker M."/>
            <person name="Farag I.F."/>
            <person name="Doudna J."/>
            <person name="Cate J.H.D."/>
            <person name="Banfield J.F."/>
        </authorList>
    </citation>
    <scope>NUCLEOTIDE SEQUENCE</scope>
    <source>
        <strain evidence="6">NC_groundwater_1370_Ag_S-0.2um_69_93</strain>
    </source>
</reference>
<dbReference type="GO" id="GO:0046294">
    <property type="term" value="P:formaldehyde catabolic process"/>
    <property type="evidence" value="ECO:0007669"/>
    <property type="project" value="TreeGrafter"/>
</dbReference>
<evidence type="ECO:0000259" key="5">
    <source>
        <dbReference type="Pfam" id="PF00107"/>
    </source>
</evidence>
<dbReference type="Proteomes" id="UP000752292">
    <property type="component" value="Unassembled WGS sequence"/>
</dbReference>
<feature type="domain" description="Alcohol dehydrogenase-like C-terminal" evidence="5">
    <location>
        <begin position="29"/>
        <end position="160"/>
    </location>
</feature>
<dbReference type="InterPro" id="IPR013149">
    <property type="entry name" value="ADH-like_C"/>
</dbReference>
<accession>A0A933EAN1</accession>
<name>A0A933EAN1_UNCTE</name>
<evidence type="ECO:0000256" key="2">
    <source>
        <dbReference type="ARBA" id="ARBA00022723"/>
    </source>
</evidence>
<feature type="non-terminal residue" evidence="6">
    <location>
        <position position="1"/>
    </location>
</feature>
<dbReference type="PANTHER" id="PTHR43880">
    <property type="entry name" value="ALCOHOL DEHYDROGENASE"/>
    <property type="match status" value="1"/>
</dbReference>
<comment type="cofactor">
    <cofactor evidence="1">
        <name>Zn(2+)</name>
        <dbReference type="ChEBI" id="CHEBI:29105"/>
    </cofactor>
</comment>
<dbReference type="Pfam" id="PF00107">
    <property type="entry name" value="ADH_zinc_N"/>
    <property type="match status" value="1"/>
</dbReference>
<dbReference type="PANTHER" id="PTHR43880:SF12">
    <property type="entry name" value="ALCOHOL DEHYDROGENASE CLASS-3"/>
    <property type="match status" value="1"/>
</dbReference>
<keyword evidence="2" id="KW-0479">Metal-binding</keyword>
<evidence type="ECO:0000313" key="6">
    <source>
        <dbReference type="EMBL" id="MBI4252234.1"/>
    </source>
</evidence>
<dbReference type="EMBL" id="JACQRX010000315">
    <property type="protein sequence ID" value="MBI4252234.1"/>
    <property type="molecule type" value="Genomic_DNA"/>
</dbReference>
<proteinExistence type="predicted"/>
<dbReference type="AlphaFoldDB" id="A0A933EAN1"/>
<dbReference type="GO" id="GO:0005829">
    <property type="term" value="C:cytosol"/>
    <property type="evidence" value="ECO:0007669"/>
    <property type="project" value="TreeGrafter"/>
</dbReference>
<dbReference type="SUPFAM" id="SSF50129">
    <property type="entry name" value="GroES-like"/>
    <property type="match status" value="1"/>
</dbReference>
<sequence>CAVITGVGAVINGAKVRPGESVAVFGAGGVGLNAIQGAALVGAEPIIAVDIMQGKLDRARKFGATHTINSSDENPVERVRELTGGKGVHYAFEMIGLPEVMATAFRCLRTGGAAVIVGIADPKALVSIPPVPLVTEEKRLIGSLYGSSSPRLEVPRLIDLYLAGKLNLDDLLTRSWPVEQINEAYAALLRGEVARSVVTFG</sequence>
<keyword evidence="4" id="KW-0520">NAD</keyword>
<evidence type="ECO:0000256" key="4">
    <source>
        <dbReference type="ARBA" id="ARBA00023027"/>
    </source>
</evidence>
<dbReference type="InterPro" id="IPR036291">
    <property type="entry name" value="NAD(P)-bd_dom_sf"/>
</dbReference>
<gene>
    <name evidence="6" type="ORF">HY618_07215</name>
</gene>
<comment type="caution">
    <text evidence="6">The sequence shown here is derived from an EMBL/GenBank/DDBJ whole genome shotgun (WGS) entry which is preliminary data.</text>
</comment>
<dbReference type="Gene3D" id="3.90.180.10">
    <property type="entry name" value="Medium-chain alcohol dehydrogenases, catalytic domain"/>
    <property type="match status" value="1"/>
</dbReference>
<dbReference type="FunFam" id="3.40.50.720:FF:000003">
    <property type="entry name" value="S-(hydroxymethyl)glutathione dehydrogenase"/>
    <property type="match status" value="1"/>
</dbReference>
<dbReference type="GO" id="GO:0051903">
    <property type="term" value="F:S-(hydroxymethyl)glutathione dehydrogenase [NAD(P)+] activity"/>
    <property type="evidence" value="ECO:0007669"/>
    <property type="project" value="TreeGrafter"/>
</dbReference>
<dbReference type="Gene3D" id="3.40.50.720">
    <property type="entry name" value="NAD(P)-binding Rossmann-like Domain"/>
    <property type="match status" value="1"/>
</dbReference>
<protein>
    <submittedName>
        <fullName evidence="6">Zinc-binding dehydrogenase</fullName>
    </submittedName>
</protein>
<evidence type="ECO:0000256" key="1">
    <source>
        <dbReference type="ARBA" id="ARBA00001947"/>
    </source>
</evidence>
<evidence type="ECO:0000256" key="3">
    <source>
        <dbReference type="ARBA" id="ARBA00022833"/>
    </source>
</evidence>
<dbReference type="SUPFAM" id="SSF51735">
    <property type="entry name" value="NAD(P)-binding Rossmann-fold domains"/>
    <property type="match status" value="1"/>
</dbReference>
<keyword evidence="3" id="KW-0862">Zinc</keyword>
<organism evidence="6 7">
    <name type="scientific">Tectimicrobiota bacterium</name>
    <dbReference type="NCBI Taxonomy" id="2528274"/>
    <lineage>
        <taxon>Bacteria</taxon>
        <taxon>Pseudomonadati</taxon>
        <taxon>Nitrospinota/Tectimicrobiota group</taxon>
        <taxon>Candidatus Tectimicrobiota</taxon>
    </lineage>
</organism>
<evidence type="ECO:0000313" key="7">
    <source>
        <dbReference type="Proteomes" id="UP000752292"/>
    </source>
</evidence>
<dbReference type="GO" id="GO:0008270">
    <property type="term" value="F:zinc ion binding"/>
    <property type="evidence" value="ECO:0007669"/>
    <property type="project" value="TreeGrafter"/>
</dbReference>